<organism evidence="1 2">
    <name type="scientific">Micromonospora azadirachtae</name>
    <dbReference type="NCBI Taxonomy" id="1970735"/>
    <lineage>
        <taxon>Bacteria</taxon>
        <taxon>Bacillati</taxon>
        <taxon>Actinomycetota</taxon>
        <taxon>Actinomycetes</taxon>
        <taxon>Micromonosporales</taxon>
        <taxon>Micromonosporaceae</taxon>
        <taxon>Micromonospora</taxon>
    </lineage>
</organism>
<keyword evidence="2" id="KW-1185">Reference proteome</keyword>
<reference evidence="2" key="1">
    <citation type="journal article" date="2019" name="Int. J. Syst. Evol. Microbiol.">
        <title>The Global Catalogue of Microorganisms (GCM) 10K type strain sequencing project: providing services to taxonomists for standard genome sequencing and annotation.</title>
        <authorList>
            <consortium name="The Broad Institute Genomics Platform"/>
            <consortium name="The Broad Institute Genome Sequencing Center for Infectious Disease"/>
            <person name="Wu L."/>
            <person name="Ma J."/>
        </authorList>
    </citation>
    <scope>NUCLEOTIDE SEQUENCE [LARGE SCALE GENOMIC DNA]</scope>
    <source>
        <strain evidence="2">JCM 32148</strain>
    </source>
</reference>
<evidence type="ECO:0000313" key="2">
    <source>
        <dbReference type="Proteomes" id="UP001597053"/>
    </source>
</evidence>
<name>A0ABW3AAY3_9ACTN</name>
<proteinExistence type="predicted"/>
<accession>A0ABW3AAY3</accession>
<evidence type="ECO:0000313" key="1">
    <source>
        <dbReference type="EMBL" id="MFD0787746.1"/>
    </source>
</evidence>
<sequence>MSRRFGLLAGPLLVAVWVSAGAGIAGLTLLTGAVGWLGGRVLTGDVATTGLGDRAVPRR</sequence>
<dbReference type="Proteomes" id="UP001597053">
    <property type="component" value="Unassembled WGS sequence"/>
</dbReference>
<comment type="caution">
    <text evidence="1">The sequence shown here is derived from an EMBL/GenBank/DDBJ whole genome shotgun (WGS) entry which is preliminary data.</text>
</comment>
<dbReference type="EMBL" id="JBHTHM010002224">
    <property type="protein sequence ID" value="MFD0787746.1"/>
    <property type="molecule type" value="Genomic_DNA"/>
</dbReference>
<protein>
    <submittedName>
        <fullName evidence="1">Uncharacterized protein</fullName>
    </submittedName>
</protein>
<gene>
    <name evidence="1" type="ORF">ACFQZ8_27895</name>
</gene>